<organism evidence="4 5">
    <name type="scientific">Rhizobium leguminosarum</name>
    <dbReference type="NCBI Taxonomy" id="384"/>
    <lineage>
        <taxon>Bacteria</taxon>
        <taxon>Pseudomonadati</taxon>
        <taxon>Pseudomonadota</taxon>
        <taxon>Alphaproteobacteria</taxon>
        <taxon>Hyphomicrobiales</taxon>
        <taxon>Rhizobiaceae</taxon>
        <taxon>Rhizobium/Agrobacterium group</taxon>
        <taxon>Rhizobium</taxon>
    </lineage>
</organism>
<dbReference type="RefSeq" id="WP_128410507.1">
    <property type="nucleotide sequence ID" value="NZ_SBHX01000027.1"/>
</dbReference>
<dbReference type="EMBL" id="SBHX01000027">
    <property type="protein sequence ID" value="RWX32045.1"/>
    <property type="molecule type" value="Genomic_DNA"/>
</dbReference>
<accession>A0A444I3C4</accession>
<dbReference type="Pfam" id="PF10145">
    <property type="entry name" value="PhageMin_Tail"/>
    <property type="match status" value="1"/>
</dbReference>
<dbReference type="InterPro" id="IPR010090">
    <property type="entry name" value="Phage_tape_meas"/>
</dbReference>
<dbReference type="PANTHER" id="PTHR37813:SF1">
    <property type="entry name" value="FELS-2 PROPHAGE PROTEIN"/>
    <property type="match status" value="1"/>
</dbReference>
<sequence>MTIAGELINILGFKLQGEENLRKFNQGMDDAERSARTTSERVKSLGVAAGVVVAGAVTLGTSAVKNFAAFERQMGRIGTNAGATADEVTRASSEVQNLALKFALPINEAVSGLDVLTASGLDLKEAMSFLPSILATAQASGASVDDVANTALKASSSLKIQAGEMQKAFDIMVAGGKAGQFELKDMAAYIPSLSQQFANLGYNGEDGLKRLIAILQTLREDTGTAGEAATNAQNLFSKMFSPETEKNFKDFGVNIRAEVEAAKKSGEDAVGAYIRLTREVLEKNPTAKISDLFADQQFQQAMLSLTTSQESLARFMDAVNGAQVSGTVFRDLKTFTNDTQSSIDRLSDSWDTFMKAIGSAASGPVSSALNAVSGEVNYQQALSQGLDKRGYSKWGRLFAFGSQEERDAIAREGGWVPMGDASAEDAAKNTPFSYQSLGRRPQRPMSRTPASAYSTSDGSTPRAPANAFADFEKRMDALSARAGDSVVNDSRNQSVTVQVGGVQVNGVQNAGPAVGAAVGNAVGQAAAGGARASRFEKDDAF</sequence>
<evidence type="ECO:0000313" key="4">
    <source>
        <dbReference type="EMBL" id="RWX32045.1"/>
    </source>
</evidence>
<name>A0A444I3C4_RHILE</name>
<feature type="compositionally biased region" description="Polar residues" evidence="2">
    <location>
        <begin position="448"/>
        <end position="459"/>
    </location>
</feature>
<gene>
    <name evidence="4" type="ORF">EHI47_11730</name>
</gene>
<comment type="caution">
    <text evidence="4">The sequence shown here is derived from an EMBL/GenBank/DDBJ whole genome shotgun (WGS) entry which is preliminary data.</text>
</comment>
<proteinExistence type="predicted"/>
<feature type="domain" description="Phage tail tape measure protein" evidence="3">
    <location>
        <begin position="99"/>
        <end position="293"/>
    </location>
</feature>
<dbReference type="PANTHER" id="PTHR37813">
    <property type="entry name" value="FELS-2 PROPHAGE PROTEIN"/>
    <property type="match status" value="1"/>
</dbReference>
<dbReference type="NCBIfam" id="TIGR01760">
    <property type="entry name" value="tape_meas_TP901"/>
    <property type="match status" value="1"/>
</dbReference>
<feature type="region of interest" description="Disordered" evidence="2">
    <location>
        <begin position="433"/>
        <end position="464"/>
    </location>
</feature>
<dbReference type="AlphaFoldDB" id="A0A444I3C4"/>
<evidence type="ECO:0000256" key="2">
    <source>
        <dbReference type="SAM" id="MobiDB-lite"/>
    </source>
</evidence>
<reference evidence="4 5" key="1">
    <citation type="submission" date="2019-01" db="EMBL/GenBank/DDBJ databases">
        <title>RHIZO-ID as a novel technology for direct rhizobia identification.</title>
        <authorList>
            <person name="De Meyer S.E."/>
        </authorList>
    </citation>
    <scope>NUCLEOTIDE SEQUENCE [LARGE SCALE GENOMIC DNA]</scope>
    <source>
        <strain evidence="4 5">WSM448</strain>
    </source>
</reference>
<evidence type="ECO:0000313" key="5">
    <source>
        <dbReference type="Proteomes" id="UP000283817"/>
    </source>
</evidence>
<protein>
    <submittedName>
        <fullName evidence="4">Phage tail tape measure protein</fullName>
    </submittedName>
</protein>
<evidence type="ECO:0000256" key="1">
    <source>
        <dbReference type="ARBA" id="ARBA00022612"/>
    </source>
</evidence>
<evidence type="ECO:0000259" key="3">
    <source>
        <dbReference type="Pfam" id="PF10145"/>
    </source>
</evidence>
<keyword evidence="1" id="KW-1188">Viral release from host cell</keyword>
<dbReference type="Proteomes" id="UP000283817">
    <property type="component" value="Unassembled WGS sequence"/>
</dbReference>